<dbReference type="SFLD" id="SFLDS00019">
    <property type="entry name" value="Glutathione_Transferase_(cytos"/>
    <property type="match status" value="1"/>
</dbReference>
<dbReference type="OrthoDB" id="2098326at2759"/>
<dbReference type="SFLD" id="SFLDG00358">
    <property type="entry name" value="Main_(cytGST)"/>
    <property type="match status" value="1"/>
</dbReference>
<dbReference type="PROSITE" id="PS50405">
    <property type="entry name" value="GST_CTER"/>
    <property type="match status" value="1"/>
</dbReference>
<evidence type="ECO:0000259" key="1">
    <source>
        <dbReference type="PROSITE" id="PS50405"/>
    </source>
</evidence>
<gene>
    <name evidence="2" type="ORF">DIURU_004069</name>
</gene>
<dbReference type="OMA" id="TEAWMRH"/>
<dbReference type="SUPFAM" id="SSF47616">
    <property type="entry name" value="GST C-terminal domain-like"/>
    <property type="match status" value="1"/>
</dbReference>
<sequence>MSLADLDHVTIHYVPRTRASRIVWLVEELGLPHTIVKHSGPFPPQSVYELHPLGAVPLVEVYYKHQADPVVLAESGHVFSYLLRHFDPDHKLSGRTPHEREQVDYWIHFAEGSLMMFVLPSFLNKLFGVDADADVVTAAYRVPRATTMVEYIDTELAAQRRRGSDYIVGDSLTAADIILMLPLSMYFMLKLGAPSDFSVVGDYTKRLEARDAAIDLSRATEYQSKL</sequence>
<organism evidence="2 3">
    <name type="scientific">Diutina rugosa</name>
    <name type="common">Yeast</name>
    <name type="synonym">Candida rugosa</name>
    <dbReference type="NCBI Taxonomy" id="5481"/>
    <lineage>
        <taxon>Eukaryota</taxon>
        <taxon>Fungi</taxon>
        <taxon>Dikarya</taxon>
        <taxon>Ascomycota</taxon>
        <taxon>Saccharomycotina</taxon>
        <taxon>Pichiomycetes</taxon>
        <taxon>Debaryomycetaceae</taxon>
        <taxon>Diutina</taxon>
    </lineage>
</organism>
<accession>A0A642UIP4</accession>
<dbReference type="PANTHER" id="PTHR44051:SF9">
    <property type="entry name" value="GLUTATHIONE S-TRANSFERASE 1"/>
    <property type="match status" value="1"/>
</dbReference>
<dbReference type="PANTHER" id="PTHR44051">
    <property type="entry name" value="GLUTATHIONE S-TRANSFERASE-RELATED"/>
    <property type="match status" value="1"/>
</dbReference>
<evidence type="ECO:0000313" key="2">
    <source>
        <dbReference type="EMBL" id="KAA8899812.1"/>
    </source>
</evidence>
<dbReference type="AlphaFoldDB" id="A0A642UIP4"/>
<dbReference type="VEuPathDB" id="FungiDB:DIURU_004069"/>
<dbReference type="GeneID" id="54782720"/>
<protein>
    <recommendedName>
        <fullName evidence="1">GST C-terminal domain-containing protein</fullName>
    </recommendedName>
</protein>
<dbReference type="SUPFAM" id="SSF52833">
    <property type="entry name" value="Thioredoxin-like"/>
    <property type="match status" value="1"/>
</dbReference>
<dbReference type="Gene3D" id="3.40.30.10">
    <property type="entry name" value="Glutaredoxin"/>
    <property type="match status" value="1"/>
</dbReference>
<feature type="domain" description="GST C-terminal" evidence="1">
    <location>
        <begin position="96"/>
        <end position="226"/>
    </location>
</feature>
<dbReference type="InterPro" id="IPR004046">
    <property type="entry name" value="GST_C"/>
</dbReference>
<dbReference type="RefSeq" id="XP_034011090.1">
    <property type="nucleotide sequence ID" value="XM_034156901.1"/>
</dbReference>
<dbReference type="InterPro" id="IPR040079">
    <property type="entry name" value="Glutathione_S-Trfase"/>
</dbReference>
<proteinExistence type="predicted"/>
<dbReference type="EMBL" id="SWFT01000120">
    <property type="protein sequence ID" value="KAA8899812.1"/>
    <property type="molecule type" value="Genomic_DNA"/>
</dbReference>
<reference evidence="2 3" key="1">
    <citation type="submission" date="2019-07" db="EMBL/GenBank/DDBJ databases">
        <title>Genome assembly of two rare yeast pathogens: Diutina rugosa and Trichomonascus ciferrii.</title>
        <authorList>
            <person name="Mixao V."/>
            <person name="Saus E."/>
            <person name="Hansen A."/>
            <person name="Lass-Flor C."/>
            <person name="Gabaldon T."/>
        </authorList>
    </citation>
    <scope>NUCLEOTIDE SEQUENCE [LARGE SCALE GENOMIC DNA]</scope>
    <source>
        <strain evidence="2 3">CBS 613</strain>
    </source>
</reference>
<keyword evidence="3" id="KW-1185">Reference proteome</keyword>
<dbReference type="CDD" id="cd03046">
    <property type="entry name" value="GST_N_GTT1_like"/>
    <property type="match status" value="1"/>
</dbReference>
<name>A0A642UIP4_DIURU</name>
<dbReference type="InterPro" id="IPR036282">
    <property type="entry name" value="Glutathione-S-Trfase_C_sf"/>
</dbReference>
<evidence type="ECO:0000313" key="3">
    <source>
        <dbReference type="Proteomes" id="UP000449547"/>
    </source>
</evidence>
<dbReference type="Gene3D" id="1.20.1050.10">
    <property type="match status" value="1"/>
</dbReference>
<comment type="caution">
    <text evidence="2">The sequence shown here is derived from an EMBL/GenBank/DDBJ whole genome shotgun (WGS) entry which is preliminary data.</text>
</comment>
<dbReference type="Proteomes" id="UP000449547">
    <property type="component" value="Unassembled WGS sequence"/>
</dbReference>
<dbReference type="Pfam" id="PF00043">
    <property type="entry name" value="GST_C"/>
    <property type="match status" value="1"/>
</dbReference>
<dbReference type="InterPro" id="IPR036249">
    <property type="entry name" value="Thioredoxin-like_sf"/>
</dbReference>
<dbReference type="InterPro" id="IPR010987">
    <property type="entry name" value="Glutathione-S-Trfase_C-like"/>
</dbReference>